<name>A0A0N1I9I1_LEPSE</name>
<evidence type="ECO:0000313" key="8">
    <source>
        <dbReference type="Proteomes" id="UP000038009"/>
    </source>
</evidence>
<keyword evidence="3" id="KW-0804">Transcription</keyword>
<feature type="domain" description="KOW" evidence="6">
    <location>
        <begin position="459"/>
        <end position="486"/>
    </location>
</feature>
<dbReference type="Pfam" id="PF03439">
    <property type="entry name" value="Spt5-NGN"/>
    <property type="match status" value="1"/>
</dbReference>
<reference evidence="7 8" key="1">
    <citation type="journal article" date="2015" name="PLoS Pathog.">
        <title>Leptomonas seymouri: Adaptations to the Dixenous Life Cycle Analyzed by Genome Sequencing, Transcriptome Profiling and Co-infection with Leishmania donovani.</title>
        <authorList>
            <person name="Kraeva N."/>
            <person name="Butenko A."/>
            <person name="Hlavacova J."/>
            <person name="Kostygov A."/>
            <person name="Myskova J."/>
            <person name="Grybchuk D."/>
            <person name="Lestinova T."/>
            <person name="Votypka J."/>
            <person name="Volf P."/>
            <person name="Opperdoes F."/>
            <person name="Flegontov P."/>
            <person name="Lukes J."/>
            <person name="Yurchenko V."/>
        </authorList>
    </citation>
    <scope>NUCLEOTIDE SEQUENCE [LARGE SCALE GENOMIC DNA]</scope>
    <source>
        <strain evidence="7 8">ATCC 30220</strain>
    </source>
</reference>
<dbReference type="InterPro" id="IPR014722">
    <property type="entry name" value="Rib_uL2_dom2"/>
</dbReference>
<dbReference type="InterPro" id="IPR057936">
    <property type="entry name" value="KOWx_Spt5"/>
</dbReference>
<feature type="domain" description="KOW" evidence="6">
    <location>
        <begin position="268"/>
        <end position="295"/>
    </location>
</feature>
<feature type="domain" description="KOW" evidence="6">
    <location>
        <begin position="403"/>
        <end position="430"/>
    </location>
</feature>
<dbReference type="SMART" id="SM00739">
    <property type="entry name" value="KOW"/>
    <property type="match status" value="3"/>
</dbReference>
<comment type="subcellular location">
    <subcellularLocation>
        <location evidence="1">Nucleus</location>
    </subcellularLocation>
</comment>
<dbReference type="InterPro" id="IPR005100">
    <property type="entry name" value="NGN-domain"/>
</dbReference>
<sequence length="696" mass="77872">MAAEEVNYDELADLLASNALLGDERHDTGDADHVERPRRERKGRKEKKHKKKRSRDEDDGASSNDGRVKSKYVLDAAESGDSDNEGELSDEDFVASDEEVEDVDYGARPKQYLFHEGDDRQSVDELARYYEEADRHYRKHGDTDDAVLTQGDLSSRRLASQFLPREDDPKVFAVKCRPRMSRVLVTRIVNKCYAYRVGHNYERKKVDLGIISVFALDHVKEYIYVEASRKRFVENVLNGLDGVFRFNIAVVDPKELLQTMETRPSTQKVRIGDFVRLRQRFYRGDLAQVTALHPDGAHITCKVVPREDFVQKPFNKPTKRLPPRFFAPRLAVGVREMANSYVWGDLHFDREGYLLKSVSTRMVVSGTQLEQPTTEELARFYNHHRDKVERAIKVAEAAAQVPPVSIGDSVRVTSGQLRNTLGVVENIFTNTNTAVLTCAVPGRAQPIKVQVELTACTKHFSEGAHVVVEHGEHAGESGTVVKSWGSVVLLFPDRAAVGAELKVEANDCHQSKLGSVSTHTNGVWQLFDLVSSTEANCVGCIVRLNRNDVDVLTENNDVRTLSYAQVKAVGRDARQTTDRRMNILSRGAEVYIEKHPMTPIGLEGQTGRIEHVFHRTLFVRCRASPLHANMVALDAGCVLLLGGRKTNRRVAPTQRAPAVMNAGQYGAAVARLPAGQSRDSEVWDESSVMDANFSPL</sequence>
<dbReference type="GO" id="GO:0032044">
    <property type="term" value="C:DSIF complex"/>
    <property type="evidence" value="ECO:0007669"/>
    <property type="project" value="TreeGrafter"/>
</dbReference>
<dbReference type="InterPro" id="IPR005824">
    <property type="entry name" value="KOW"/>
</dbReference>
<keyword evidence="8" id="KW-1185">Reference proteome</keyword>
<comment type="similarity">
    <text evidence="2">Belongs to the SPT5 family.</text>
</comment>
<dbReference type="GO" id="GO:0006368">
    <property type="term" value="P:transcription elongation by RNA polymerase II"/>
    <property type="evidence" value="ECO:0007669"/>
    <property type="project" value="TreeGrafter"/>
</dbReference>
<dbReference type="Gene3D" id="3.30.70.940">
    <property type="entry name" value="NusG, N-terminal domain"/>
    <property type="match status" value="1"/>
</dbReference>
<dbReference type="Proteomes" id="UP000038009">
    <property type="component" value="Unassembled WGS sequence"/>
</dbReference>
<dbReference type="FunFam" id="2.30.30.30:FF:000074">
    <property type="entry name" value="Transcription elongation regulator-like protein"/>
    <property type="match status" value="1"/>
</dbReference>
<dbReference type="OMA" id="YPVGYMN"/>
<feature type="compositionally biased region" description="Basic residues" evidence="5">
    <location>
        <begin position="39"/>
        <end position="53"/>
    </location>
</feature>
<dbReference type="InterPro" id="IPR039659">
    <property type="entry name" value="SPT5"/>
</dbReference>
<dbReference type="EMBL" id="LJSK01000014">
    <property type="protein sequence ID" value="KPI89902.1"/>
    <property type="molecule type" value="Genomic_DNA"/>
</dbReference>
<dbReference type="Gene3D" id="2.30.30.30">
    <property type="match status" value="2"/>
</dbReference>
<evidence type="ECO:0000256" key="2">
    <source>
        <dbReference type="ARBA" id="ARBA00006956"/>
    </source>
</evidence>
<keyword evidence="4" id="KW-0539">Nucleus</keyword>
<evidence type="ECO:0000256" key="1">
    <source>
        <dbReference type="ARBA" id="ARBA00004123"/>
    </source>
</evidence>
<proteinExistence type="inferred from homology"/>
<evidence type="ECO:0000256" key="3">
    <source>
        <dbReference type="ARBA" id="ARBA00023163"/>
    </source>
</evidence>
<comment type="caution">
    <text evidence="7">The sequence shown here is derived from an EMBL/GenBank/DDBJ whole genome shotgun (WGS) entry which is preliminary data.</text>
</comment>
<organism evidence="7 8">
    <name type="scientific">Leptomonas seymouri</name>
    <dbReference type="NCBI Taxonomy" id="5684"/>
    <lineage>
        <taxon>Eukaryota</taxon>
        <taxon>Discoba</taxon>
        <taxon>Euglenozoa</taxon>
        <taxon>Kinetoplastea</taxon>
        <taxon>Metakinetoplastina</taxon>
        <taxon>Trypanosomatida</taxon>
        <taxon>Trypanosomatidae</taxon>
        <taxon>Leishmaniinae</taxon>
        <taxon>Leptomonas</taxon>
    </lineage>
</organism>
<dbReference type="InterPro" id="IPR039385">
    <property type="entry name" value="NGN_Euk"/>
</dbReference>
<dbReference type="AlphaFoldDB" id="A0A0N1I9I1"/>
<evidence type="ECO:0000313" key="7">
    <source>
        <dbReference type="EMBL" id="KPI89902.1"/>
    </source>
</evidence>
<dbReference type="OrthoDB" id="28901at2759"/>
<dbReference type="VEuPathDB" id="TriTrypDB:Lsey_0014_0250"/>
<gene>
    <name evidence="7" type="ORF">ABL78_0974</name>
</gene>
<dbReference type="InterPro" id="IPR036735">
    <property type="entry name" value="NGN_dom_sf"/>
</dbReference>
<protein>
    <submittedName>
        <fullName evidence="7">Transcription elongation regulator-like protein</fullName>
    </submittedName>
</protein>
<dbReference type="SUPFAM" id="SSF50104">
    <property type="entry name" value="Translation proteins SH3-like domain"/>
    <property type="match status" value="2"/>
</dbReference>
<dbReference type="GO" id="GO:0006357">
    <property type="term" value="P:regulation of transcription by RNA polymerase II"/>
    <property type="evidence" value="ECO:0007669"/>
    <property type="project" value="InterPro"/>
</dbReference>
<dbReference type="GO" id="GO:0032784">
    <property type="term" value="P:regulation of DNA-templated transcription elongation"/>
    <property type="evidence" value="ECO:0007669"/>
    <property type="project" value="InterPro"/>
</dbReference>
<dbReference type="PANTHER" id="PTHR11125">
    <property type="entry name" value="SUPPRESSOR OF TY 5"/>
    <property type="match status" value="1"/>
</dbReference>
<dbReference type="CDD" id="cd09888">
    <property type="entry name" value="NGN_Euk"/>
    <property type="match status" value="1"/>
</dbReference>
<feature type="region of interest" description="Disordered" evidence="5">
    <location>
        <begin position="20"/>
        <end position="90"/>
    </location>
</feature>
<dbReference type="Pfam" id="PF23037">
    <property type="entry name" value="KOWx_SPT5"/>
    <property type="match status" value="1"/>
</dbReference>
<evidence type="ECO:0000259" key="6">
    <source>
        <dbReference type="SMART" id="SM00739"/>
    </source>
</evidence>
<evidence type="ECO:0000256" key="5">
    <source>
        <dbReference type="SAM" id="MobiDB-lite"/>
    </source>
</evidence>
<evidence type="ECO:0000256" key="4">
    <source>
        <dbReference type="ARBA" id="ARBA00023242"/>
    </source>
</evidence>
<feature type="compositionally biased region" description="Basic and acidic residues" evidence="5">
    <location>
        <begin position="22"/>
        <end position="38"/>
    </location>
</feature>
<accession>A0A0N1I9I1</accession>
<feature type="compositionally biased region" description="Acidic residues" evidence="5">
    <location>
        <begin position="78"/>
        <end position="90"/>
    </location>
</feature>
<dbReference type="InterPro" id="IPR008991">
    <property type="entry name" value="Translation_prot_SH3-like_sf"/>
</dbReference>
<dbReference type="FunFam" id="3.30.70.940:FF:000013">
    <property type="entry name" value="Transcription elongation regulator-like protein"/>
    <property type="match status" value="1"/>
</dbReference>
<dbReference type="GO" id="GO:0003729">
    <property type="term" value="F:mRNA binding"/>
    <property type="evidence" value="ECO:0007669"/>
    <property type="project" value="TreeGrafter"/>
</dbReference>
<dbReference type="PANTHER" id="PTHR11125:SF7">
    <property type="entry name" value="TRANSCRIPTION ELONGATION FACTOR SPT5"/>
    <property type="match status" value="1"/>
</dbReference>